<comment type="subunit">
    <text evidence="5">Binds ribosomal protein uS19.</text>
</comment>
<keyword evidence="1 5" id="KW-0963">Cytoplasm</keyword>
<dbReference type="PANTHER" id="PTHR33692">
    <property type="entry name" value="RIBOSOME MATURATION FACTOR RIMM"/>
    <property type="match status" value="1"/>
</dbReference>
<evidence type="ECO:0000256" key="2">
    <source>
        <dbReference type="ARBA" id="ARBA00022517"/>
    </source>
</evidence>
<evidence type="ECO:0000256" key="1">
    <source>
        <dbReference type="ARBA" id="ARBA00022490"/>
    </source>
</evidence>
<dbReference type="Pfam" id="PF24986">
    <property type="entry name" value="PRC_RimM"/>
    <property type="match status" value="1"/>
</dbReference>
<feature type="domain" description="Ribosome maturation factor RimM PRC barrel" evidence="7">
    <location>
        <begin position="99"/>
        <end position="169"/>
    </location>
</feature>
<dbReference type="SUPFAM" id="SSF50447">
    <property type="entry name" value="Translation proteins"/>
    <property type="match status" value="1"/>
</dbReference>
<dbReference type="AlphaFoldDB" id="A0A2Z6IDK0"/>
<dbReference type="InterPro" id="IPR011033">
    <property type="entry name" value="PRC_barrel-like_sf"/>
</dbReference>
<evidence type="ECO:0000259" key="6">
    <source>
        <dbReference type="Pfam" id="PF01782"/>
    </source>
</evidence>
<keyword evidence="4 5" id="KW-0143">Chaperone</keyword>
<keyword evidence="3 5" id="KW-0698">rRNA processing</keyword>
<dbReference type="InterPro" id="IPR036976">
    <property type="entry name" value="RimM_N_sf"/>
</dbReference>
<organism evidence="8 9">
    <name type="scientific">Sutterella megalosphaeroides</name>
    <dbReference type="NCBI Taxonomy" id="2494234"/>
    <lineage>
        <taxon>Bacteria</taxon>
        <taxon>Pseudomonadati</taxon>
        <taxon>Pseudomonadota</taxon>
        <taxon>Betaproteobacteria</taxon>
        <taxon>Burkholderiales</taxon>
        <taxon>Sutterellaceae</taxon>
        <taxon>Sutterella</taxon>
    </lineage>
</organism>
<dbReference type="Gene3D" id="2.40.30.60">
    <property type="entry name" value="RimM"/>
    <property type="match status" value="1"/>
</dbReference>
<dbReference type="GO" id="GO:0005737">
    <property type="term" value="C:cytoplasm"/>
    <property type="evidence" value="ECO:0007669"/>
    <property type="project" value="UniProtKB-SubCell"/>
</dbReference>
<evidence type="ECO:0000313" key="8">
    <source>
        <dbReference type="EMBL" id="BBF22716.1"/>
    </source>
</evidence>
<dbReference type="EMBL" id="AP018786">
    <property type="protein sequence ID" value="BBF22716.1"/>
    <property type="molecule type" value="Genomic_DNA"/>
</dbReference>
<evidence type="ECO:0000256" key="3">
    <source>
        <dbReference type="ARBA" id="ARBA00022552"/>
    </source>
</evidence>
<dbReference type="SUPFAM" id="SSF50346">
    <property type="entry name" value="PRC-barrel domain"/>
    <property type="match status" value="1"/>
</dbReference>
<dbReference type="Pfam" id="PF01782">
    <property type="entry name" value="RimM"/>
    <property type="match status" value="1"/>
</dbReference>
<reference evidence="8 9" key="1">
    <citation type="journal article" date="2018" name="Int. J. Syst. Evol. Microbiol.">
        <title>Mesosutterella multiformis gen. nov., sp. nov., a member of the family Sutterellaceae and Sutterella megalosphaeroides sp. nov., isolated from human faeces.</title>
        <authorList>
            <person name="Sakamoto M."/>
            <person name="Ikeyama N."/>
            <person name="Kunihiro T."/>
            <person name="Iino T."/>
            <person name="Yuki M."/>
            <person name="Ohkuma M."/>
        </authorList>
    </citation>
    <scope>NUCLEOTIDE SEQUENCE [LARGE SCALE GENOMIC DNA]</scope>
    <source>
        <strain evidence="8 9">6FBBBH3</strain>
    </source>
</reference>
<evidence type="ECO:0000259" key="7">
    <source>
        <dbReference type="Pfam" id="PF24986"/>
    </source>
</evidence>
<evidence type="ECO:0000256" key="4">
    <source>
        <dbReference type="ARBA" id="ARBA00023186"/>
    </source>
</evidence>
<name>A0A2Z6IDK0_9BURK</name>
<dbReference type="GO" id="GO:0043022">
    <property type="term" value="F:ribosome binding"/>
    <property type="evidence" value="ECO:0007669"/>
    <property type="project" value="InterPro"/>
</dbReference>
<sequence>MEDLVELGRLSGAYGFRGWVRVVPFESGEVLEKVRRWVLISPSGETTPVEAKGVRRHGGGLIAKWDGCESKEAADALRGRVAVARADFPAAGDDAVWAVDLIDCRVVNREGVDLGRIIDVGTNGVQDLLVVAYEAEDGRECRFMIPNVKEVYVLAIDVEARTVSVDWSPEWR</sequence>
<dbReference type="GO" id="GO:0006364">
    <property type="term" value="P:rRNA processing"/>
    <property type="evidence" value="ECO:0007669"/>
    <property type="project" value="UniProtKB-UniRule"/>
</dbReference>
<proteinExistence type="inferred from homology"/>
<dbReference type="Gene3D" id="2.30.30.240">
    <property type="entry name" value="PRC-barrel domain"/>
    <property type="match status" value="1"/>
</dbReference>
<comment type="function">
    <text evidence="5">An accessory protein needed during the final step in the assembly of 30S ribosomal subunit, possibly for assembly of the head region. Essential for efficient processing of 16S rRNA. May be needed both before and after RbfA during the maturation of 16S rRNA. It has affinity for free ribosomal 30S subunits but not for 70S ribosomes.</text>
</comment>
<dbReference type="OrthoDB" id="9783509at2"/>
<dbReference type="Proteomes" id="UP000271003">
    <property type="component" value="Chromosome"/>
</dbReference>
<evidence type="ECO:0000256" key="5">
    <source>
        <dbReference type="HAMAP-Rule" id="MF_00014"/>
    </source>
</evidence>
<dbReference type="InterPro" id="IPR002676">
    <property type="entry name" value="RimM_N"/>
</dbReference>
<dbReference type="PANTHER" id="PTHR33692:SF1">
    <property type="entry name" value="RIBOSOME MATURATION FACTOR RIMM"/>
    <property type="match status" value="1"/>
</dbReference>
<dbReference type="RefSeq" id="WP_120176396.1">
    <property type="nucleotide sequence ID" value="NZ_AP018786.1"/>
</dbReference>
<dbReference type="InterPro" id="IPR009000">
    <property type="entry name" value="Transl_B-barrel_sf"/>
</dbReference>
<dbReference type="InterPro" id="IPR056792">
    <property type="entry name" value="PRC_RimM"/>
</dbReference>
<evidence type="ECO:0000313" key="9">
    <source>
        <dbReference type="Proteomes" id="UP000271003"/>
    </source>
</evidence>
<accession>A0A2Z6IDK0</accession>
<dbReference type="GO" id="GO:0005840">
    <property type="term" value="C:ribosome"/>
    <property type="evidence" value="ECO:0007669"/>
    <property type="project" value="InterPro"/>
</dbReference>
<keyword evidence="9" id="KW-1185">Reference proteome</keyword>
<comment type="domain">
    <text evidence="5">The PRC barrel domain binds ribosomal protein uS19.</text>
</comment>
<gene>
    <name evidence="5 8" type="primary">rimM</name>
    <name evidence="8" type="ORF">SUTMEG_06070</name>
</gene>
<dbReference type="NCBIfam" id="TIGR02273">
    <property type="entry name" value="16S_RimM"/>
    <property type="match status" value="1"/>
</dbReference>
<dbReference type="HAMAP" id="MF_00014">
    <property type="entry name" value="Ribosome_mat_RimM"/>
    <property type="match status" value="1"/>
</dbReference>
<keyword evidence="2 5" id="KW-0690">Ribosome biogenesis</keyword>
<dbReference type="KEGG" id="sutt:SUTMEG_06070"/>
<comment type="similarity">
    <text evidence="5">Belongs to the RimM family.</text>
</comment>
<feature type="domain" description="RimM N-terminal" evidence="6">
    <location>
        <begin position="7"/>
        <end position="80"/>
    </location>
</feature>
<dbReference type="GO" id="GO:0042274">
    <property type="term" value="P:ribosomal small subunit biogenesis"/>
    <property type="evidence" value="ECO:0007669"/>
    <property type="project" value="UniProtKB-UniRule"/>
</dbReference>
<protein>
    <recommendedName>
        <fullName evidence="5">Ribosome maturation factor RimM</fullName>
    </recommendedName>
</protein>
<comment type="subcellular location">
    <subcellularLocation>
        <location evidence="5">Cytoplasm</location>
    </subcellularLocation>
</comment>
<dbReference type="InterPro" id="IPR011961">
    <property type="entry name" value="RimM"/>
</dbReference>